<dbReference type="RefSeq" id="WP_425451334.1">
    <property type="nucleotide sequence ID" value="NZ_QJSP01000018.1"/>
</dbReference>
<protein>
    <submittedName>
        <fullName evidence="2">Pimeloyl-ACP methyl ester carboxylesterase</fullName>
    </submittedName>
</protein>
<evidence type="ECO:0000313" key="3">
    <source>
        <dbReference type="Proteomes" id="UP000247591"/>
    </source>
</evidence>
<name>A0A318RCI1_WILLI</name>
<evidence type="ECO:0000259" key="1">
    <source>
        <dbReference type="Pfam" id="PF12697"/>
    </source>
</evidence>
<dbReference type="SUPFAM" id="SSF53474">
    <property type="entry name" value="alpha/beta-Hydrolases"/>
    <property type="match status" value="1"/>
</dbReference>
<sequence length="301" mass="32271">MDEADAPQPTGAFQPTGVRLRGSGGLSLAADHWTAVRNGDSPASTILLLHGGGQTRHSWKNTGRVLAQRGSDVIALDSRGHGDSDWDPAADYSLQAQNRDGLAVLEQIPTLTGRHDPVTIVGASMGGMAGIGISALAPTGAVDKLVLVDVVPRFEKAGSQRIRDFMAGNVDGFDDLDQAAAAIAEYLPHRRATGPSEGLKRNLRKRDDGRWYWHWDPAFLTPPSDESMIRTDLLERQAQSLTIPIQLIRGRLSDVVSEQAVRDFVKLVPTVDVVELTGAGHTAAGDDNDAFTAAVLDFVNR</sequence>
<proteinExistence type="predicted"/>
<dbReference type="Gene3D" id="3.40.50.1820">
    <property type="entry name" value="alpha/beta hydrolase"/>
    <property type="match status" value="1"/>
</dbReference>
<dbReference type="InterPro" id="IPR000073">
    <property type="entry name" value="AB_hydrolase_1"/>
</dbReference>
<reference evidence="2 3" key="1">
    <citation type="submission" date="2018-06" db="EMBL/GenBank/DDBJ databases">
        <title>Genomic Encyclopedia of Type Strains, Phase IV (KMG-IV): sequencing the most valuable type-strain genomes for metagenomic binning, comparative biology and taxonomic classification.</title>
        <authorList>
            <person name="Goeker M."/>
        </authorList>
    </citation>
    <scope>NUCLEOTIDE SEQUENCE [LARGE SCALE GENOMIC DNA]</scope>
    <source>
        <strain evidence="2 3">DSM 45521</strain>
    </source>
</reference>
<evidence type="ECO:0000313" key="2">
    <source>
        <dbReference type="EMBL" id="PYE13094.1"/>
    </source>
</evidence>
<comment type="caution">
    <text evidence="2">The sequence shown here is derived from an EMBL/GenBank/DDBJ whole genome shotgun (WGS) entry which is preliminary data.</text>
</comment>
<organism evidence="2 3">
    <name type="scientific">Williamsia limnetica</name>
    <dbReference type="NCBI Taxonomy" id="882452"/>
    <lineage>
        <taxon>Bacteria</taxon>
        <taxon>Bacillati</taxon>
        <taxon>Actinomycetota</taxon>
        <taxon>Actinomycetes</taxon>
        <taxon>Mycobacteriales</taxon>
        <taxon>Nocardiaceae</taxon>
        <taxon>Williamsia</taxon>
    </lineage>
</organism>
<dbReference type="AlphaFoldDB" id="A0A318RCI1"/>
<dbReference type="InterPro" id="IPR029058">
    <property type="entry name" value="AB_hydrolase_fold"/>
</dbReference>
<keyword evidence="3" id="KW-1185">Reference proteome</keyword>
<gene>
    <name evidence="2" type="ORF">DFR67_11833</name>
</gene>
<dbReference type="Pfam" id="PF12697">
    <property type="entry name" value="Abhydrolase_6"/>
    <property type="match status" value="1"/>
</dbReference>
<dbReference type="PANTHER" id="PTHR43194:SF2">
    <property type="entry name" value="PEROXISOMAL MEMBRANE PROTEIN LPX1"/>
    <property type="match status" value="1"/>
</dbReference>
<feature type="domain" description="AB hydrolase-1" evidence="1">
    <location>
        <begin position="46"/>
        <end position="293"/>
    </location>
</feature>
<dbReference type="Proteomes" id="UP000247591">
    <property type="component" value="Unassembled WGS sequence"/>
</dbReference>
<dbReference type="InterPro" id="IPR050228">
    <property type="entry name" value="Carboxylesterase_BioH"/>
</dbReference>
<dbReference type="GO" id="GO:0003824">
    <property type="term" value="F:catalytic activity"/>
    <property type="evidence" value="ECO:0007669"/>
    <property type="project" value="UniProtKB-ARBA"/>
</dbReference>
<dbReference type="EMBL" id="QJSP01000018">
    <property type="protein sequence ID" value="PYE13094.1"/>
    <property type="molecule type" value="Genomic_DNA"/>
</dbReference>
<dbReference type="PANTHER" id="PTHR43194">
    <property type="entry name" value="HYDROLASE ALPHA/BETA FOLD FAMILY"/>
    <property type="match status" value="1"/>
</dbReference>
<accession>A0A318RCI1</accession>